<reference evidence="1 2" key="1">
    <citation type="journal article" date="2024" name="bioRxiv">
        <title>A reference genome for Trichogramma kaykai: A tiny desert-dwelling parasitoid wasp with competing sex-ratio distorters.</title>
        <authorList>
            <person name="Culotta J."/>
            <person name="Lindsey A.R."/>
        </authorList>
    </citation>
    <scope>NUCLEOTIDE SEQUENCE [LARGE SCALE GENOMIC DNA]</scope>
    <source>
        <strain evidence="1 2">KSX58</strain>
    </source>
</reference>
<dbReference type="Proteomes" id="UP001627154">
    <property type="component" value="Unassembled WGS sequence"/>
</dbReference>
<organism evidence="1 2">
    <name type="scientific">Trichogramma kaykai</name>
    <dbReference type="NCBI Taxonomy" id="54128"/>
    <lineage>
        <taxon>Eukaryota</taxon>
        <taxon>Metazoa</taxon>
        <taxon>Ecdysozoa</taxon>
        <taxon>Arthropoda</taxon>
        <taxon>Hexapoda</taxon>
        <taxon>Insecta</taxon>
        <taxon>Pterygota</taxon>
        <taxon>Neoptera</taxon>
        <taxon>Endopterygota</taxon>
        <taxon>Hymenoptera</taxon>
        <taxon>Apocrita</taxon>
        <taxon>Proctotrupomorpha</taxon>
        <taxon>Chalcidoidea</taxon>
        <taxon>Trichogrammatidae</taxon>
        <taxon>Trichogramma</taxon>
    </lineage>
</organism>
<name>A0ABD2VYI3_9HYME</name>
<keyword evidence="2" id="KW-1185">Reference proteome</keyword>
<dbReference type="EMBL" id="JBJJXI010000153">
    <property type="protein sequence ID" value="KAL3385780.1"/>
    <property type="molecule type" value="Genomic_DNA"/>
</dbReference>
<protein>
    <submittedName>
        <fullName evidence="1">Uncharacterized protein</fullName>
    </submittedName>
</protein>
<evidence type="ECO:0000313" key="2">
    <source>
        <dbReference type="Proteomes" id="UP001627154"/>
    </source>
</evidence>
<gene>
    <name evidence="1" type="ORF">TKK_018814</name>
</gene>
<proteinExistence type="predicted"/>
<evidence type="ECO:0000313" key="1">
    <source>
        <dbReference type="EMBL" id="KAL3385780.1"/>
    </source>
</evidence>
<comment type="caution">
    <text evidence="1">The sequence shown here is derived from an EMBL/GenBank/DDBJ whole genome shotgun (WGS) entry which is preliminary data.</text>
</comment>
<dbReference type="AlphaFoldDB" id="A0ABD2VYI3"/>
<sequence length="132" mass="15020">MCVTKTHERNTKIEKKEEEAEELALDSNQPPLNLLPLPLLRVPPGIWCRINVLPISMSRDHDAIVESLPRSVERNYYNAPRDICRETINAFSRTSLVPYTHLAPGELRCLARLGESTLRLLLDIHTNGAIRL</sequence>
<accession>A0ABD2VYI3</accession>